<gene>
    <name evidence="8" type="ORF">C8D89_112114</name>
</gene>
<dbReference type="PRINTS" id="PR01469">
    <property type="entry name" value="CARBMTKINASE"/>
</dbReference>
<evidence type="ECO:0000256" key="4">
    <source>
        <dbReference type="ARBA" id="ARBA00022777"/>
    </source>
</evidence>
<organism evidence="8 9">
    <name type="scientific">Actinomycetospora cinnamomea</name>
    <dbReference type="NCBI Taxonomy" id="663609"/>
    <lineage>
        <taxon>Bacteria</taxon>
        <taxon>Bacillati</taxon>
        <taxon>Actinomycetota</taxon>
        <taxon>Actinomycetes</taxon>
        <taxon>Pseudonocardiales</taxon>
        <taxon>Pseudonocardiaceae</taxon>
        <taxon>Actinomycetospora</taxon>
    </lineage>
</organism>
<evidence type="ECO:0000259" key="7">
    <source>
        <dbReference type="Pfam" id="PF00696"/>
    </source>
</evidence>
<dbReference type="InterPro" id="IPR036393">
    <property type="entry name" value="AceGlu_kinase-like_sf"/>
</dbReference>
<dbReference type="AlphaFoldDB" id="A0A2U1F421"/>
<dbReference type="Proteomes" id="UP000245639">
    <property type="component" value="Unassembled WGS sequence"/>
</dbReference>
<evidence type="ECO:0000256" key="2">
    <source>
        <dbReference type="ARBA" id="ARBA00013070"/>
    </source>
</evidence>
<name>A0A2U1F421_9PSEU</name>
<dbReference type="RefSeq" id="WP_116710016.1">
    <property type="nucleotide sequence ID" value="NZ_QEKW01000012.1"/>
</dbReference>
<proteinExistence type="inferred from homology"/>
<reference evidence="8 9" key="1">
    <citation type="submission" date="2018-04" db="EMBL/GenBank/DDBJ databases">
        <title>Genomic Encyclopedia of Type Strains, Phase IV (KMG-IV): sequencing the most valuable type-strain genomes for metagenomic binning, comparative biology and taxonomic classification.</title>
        <authorList>
            <person name="Goeker M."/>
        </authorList>
    </citation>
    <scope>NUCLEOTIDE SEQUENCE [LARGE SCALE GENOMIC DNA]</scope>
    <source>
        <strain evidence="8 9">DSM 45771</strain>
    </source>
</reference>
<dbReference type="GO" id="GO:0019546">
    <property type="term" value="P:L-arginine deiminase pathway"/>
    <property type="evidence" value="ECO:0007669"/>
    <property type="project" value="TreeGrafter"/>
</dbReference>
<comment type="similarity">
    <text evidence="1 6">Belongs to the carbamate kinase family.</text>
</comment>
<evidence type="ECO:0000256" key="6">
    <source>
        <dbReference type="PIRNR" id="PIRNR000723"/>
    </source>
</evidence>
<dbReference type="InterPro" id="IPR001048">
    <property type="entry name" value="Asp/Glu/Uridylate_kinase"/>
</dbReference>
<dbReference type="EMBL" id="QEKW01000012">
    <property type="protein sequence ID" value="PVZ06921.1"/>
    <property type="molecule type" value="Genomic_DNA"/>
</dbReference>
<dbReference type="InterPro" id="IPR003964">
    <property type="entry name" value="Carb_kinase"/>
</dbReference>
<comment type="caution">
    <text evidence="8">The sequence shown here is derived from an EMBL/GenBank/DDBJ whole genome shotgun (WGS) entry which is preliminary data.</text>
</comment>
<evidence type="ECO:0000256" key="1">
    <source>
        <dbReference type="ARBA" id="ARBA00011066"/>
    </source>
</evidence>
<dbReference type="Gene3D" id="3.40.1160.10">
    <property type="entry name" value="Acetylglutamate kinase-like"/>
    <property type="match status" value="1"/>
</dbReference>
<keyword evidence="9" id="KW-1185">Reference proteome</keyword>
<dbReference type="SUPFAM" id="SSF53633">
    <property type="entry name" value="Carbamate kinase-like"/>
    <property type="match status" value="1"/>
</dbReference>
<dbReference type="PANTHER" id="PTHR30409">
    <property type="entry name" value="CARBAMATE KINASE"/>
    <property type="match status" value="1"/>
</dbReference>
<dbReference type="CDD" id="cd04235">
    <property type="entry name" value="AAK_CK"/>
    <property type="match status" value="1"/>
</dbReference>
<dbReference type="FunFam" id="3.40.1160.10:FF:000007">
    <property type="entry name" value="Carbamate kinase"/>
    <property type="match status" value="1"/>
</dbReference>
<comment type="catalytic activity">
    <reaction evidence="5">
        <text>hydrogencarbonate + NH4(+) + ATP = carbamoyl phosphate + ADP + H2O + H(+)</text>
        <dbReference type="Rhea" id="RHEA:10152"/>
        <dbReference type="ChEBI" id="CHEBI:15377"/>
        <dbReference type="ChEBI" id="CHEBI:15378"/>
        <dbReference type="ChEBI" id="CHEBI:17544"/>
        <dbReference type="ChEBI" id="CHEBI:28938"/>
        <dbReference type="ChEBI" id="CHEBI:30616"/>
        <dbReference type="ChEBI" id="CHEBI:58228"/>
        <dbReference type="ChEBI" id="CHEBI:456216"/>
        <dbReference type="EC" id="2.7.2.2"/>
    </reaction>
</comment>
<sequence length="320" mass="33411">MPRTAVVALGGNAITRNGQSGTYEEQARNARAMAAAVCALRDAGWNVVLVHGNGPQVGNLAIQQDEAASIVPALPLFCVNSMTQGQLGSLLGLALLAEGRGRLPGVVSVVTHVMVDPADPAFDRPTKPVGPFFTEDQARRLAAARNWQITKDGDRGFRRVVASPKPVGIVEVDAIRALIDQHMIVVAAGGGGIPVMAGDRGLEGIDAVIDKDFTAQRLAASVNADALVLVTDTAKVHLDFGTPEQRAIDEMTVDEATKHLNDGQFPDGSMGPKIRAAIRFIKEGGRTAVITTADRAGPSLDAAGTHPDDATGTRIVGVRA</sequence>
<evidence type="ECO:0000313" key="8">
    <source>
        <dbReference type="EMBL" id="PVZ06921.1"/>
    </source>
</evidence>
<dbReference type="NCBIfam" id="NF009007">
    <property type="entry name" value="PRK12352.1"/>
    <property type="match status" value="1"/>
</dbReference>
<dbReference type="OrthoDB" id="9766717at2"/>
<protein>
    <recommendedName>
        <fullName evidence="2 6">Carbamate kinase</fullName>
    </recommendedName>
</protein>
<keyword evidence="3 6" id="KW-0808">Transferase</keyword>
<dbReference type="GO" id="GO:0005829">
    <property type="term" value="C:cytosol"/>
    <property type="evidence" value="ECO:0007669"/>
    <property type="project" value="TreeGrafter"/>
</dbReference>
<evidence type="ECO:0000256" key="3">
    <source>
        <dbReference type="ARBA" id="ARBA00022679"/>
    </source>
</evidence>
<accession>A0A2U1F421</accession>
<feature type="domain" description="Aspartate/glutamate/uridylate kinase" evidence="7">
    <location>
        <begin position="4"/>
        <end position="291"/>
    </location>
</feature>
<evidence type="ECO:0000256" key="5">
    <source>
        <dbReference type="ARBA" id="ARBA00048467"/>
    </source>
</evidence>
<dbReference type="Pfam" id="PF00696">
    <property type="entry name" value="AA_kinase"/>
    <property type="match status" value="1"/>
</dbReference>
<evidence type="ECO:0000313" key="9">
    <source>
        <dbReference type="Proteomes" id="UP000245639"/>
    </source>
</evidence>
<dbReference type="GO" id="GO:0008804">
    <property type="term" value="F:carbamate kinase activity"/>
    <property type="evidence" value="ECO:0007669"/>
    <property type="project" value="UniProtKB-EC"/>
</dbReference>
<dbReference type="PIRSF" id="PIRSF000723">
    <property type="entry name" value="Carbamate_kin"/>
    <property type="match status" value="1"/>
</dbReference>
<dbReference type="PANTHER" id="PTHR30409:SF1">
    <property type="entry name" value="CARBAMATE KINASE-RELATED"/>
    <property type="match status" value="1"/>
</dbReference>
<keyword evidence="4 6" id="KW-0418">Kinase</keyword>